<dbReference type="Proteomes" id="UP000470951">
    <property type="component" value="Unassembled WGS sequence"/>
</dbReference>
<gene>
    <name evidence="1" type="ORF">G3I58_06260</name>
</gene>
<proteinExistence type="predicted"/>
<reference evidence="1 2" key="1">
    <citation type="submission" date="2020-01" db="EMBL/GenBank/DDBJ databases">
        <title>Insect and environment-associated Actinomycetes.</title>
        <authorList>
            <person name="Currrie C."/>
            <person name="Chevrette M."/>
            <person name="Carlson C."/>
            <person name="Stubbendieck R."/>
            <person name="Wendt-Pienkowski E."/>
        </authorList>
    </citation>
    <scope>NUCLEOTIDE SEQUENCE [LARGE SCALE GENOMIC DNA]</scope>
    <source>
        <strain evidence="1 2">SID7903</strain>
    </source>
</reference>
<dbReference type="EMBL" id="JAAGMS010000065">
    <property type="protein sequence ID" value="NEB97605.1"/>
    <property type="molecule type" value="Genomic_DNA"/>
</dbReference>
<sequence length="206" mass="22634">MAPHSCPRNPARDIAAGPALCKPCVGQLEHQLRALPGLHQDCLHHVLSTSRRRNPTKVSGSRKRDHLNFAALDARNDLIPVLSSWSRLVAERLGTAVPHRSVVHLADFLLLHLEWLTAHSSAADFAEEIEGLHTELLRAIDPDAGDRPPPATECVVDTCTGTINASPKSTGKAGTRSISCSAGHAWEMREWLTLRYLMDRRRKDAA</sequence>
<evidence type="ECO:0000313" key="1">
    <source>
        <dbReference type="EMBL" id="NEB97605.1"/>
    </source>
</evidence>
<organism evidence="1 2">
    <name type="scientific">Streptomyces anulatus</name>
    <name type="common">Streptomyces chrysomallus</name>
    <dbReference type="NCBI Taxonomy" id="1892"/>
    <lineage>
        <taxon>Bacteria</taxon>
        <taxon>Bacillati</taxon>
        <taxon>Actinomycetota</taxon>
        <taxon>Actinomycetes</taxon>
        <taxon>Kitasatosporales</taxon>
        <taxon>Streptomycetaceae</taxon>
        <taxon>Streptomyces</taxon>
    </lineage>
</organism>
<dbReference type="AlphaFoldDB" id="A0A7K3R658"/>
<name>A0A7K3R658_STRAQ</name>
<protein>
    <submittedName>
        <fullName evidence="1">Uncharacterized protein</fullName>
    </submittedName>
</protein>
<evidence type="ECO:0000313" key="2">
    <source>
        <dbReference type="Proteomes" id="UP000470951"/>
    </source>
</evidence>
<accession>A0A7K3R658</accession>
<comment type="caution">
    <text evidence="1">The sequence shown here is derived from an EMBL/GenBank/DDBJ whole genome shotgun (WGS) entry which is preliminary data.</text>
</comment>